<dbReference type="GO" id="GO:0043856">
    <property type="term" value="F:anti-sigma factor antagonist activity"/>
    <property type="evidence" value="ECO:0007669"/>
    <property type="project" value="TreeGrafter"/>
</dbReference>
<protein>
    <submittedName>
        <fullName evidence="2">Anti-sigma B factor antagonist</fullName>
    </submittedName>
</protein>
<dbReference type="Gene3D" id="3.30.750.24">
    <property type="entry name" value="STAS domain"/>
    <property type="match status" value="1"/>
</dbReference>
<dbReference type="PANTHER" id="PTHR33495">
    <property type="entry name" value="ANTI-SIGMA FACTOR ANTAGONIST TM_1081-RELATED-RELATED"/>
    <property type="match status" value="1"/>
</dbReference>
<evidence type="ECO:0000313" key="3">
    <source>
        <dbReference type="Proteomes" id="UP000538666"/>
    </source>
</evidence>
<dbReference type="PROSITE" id="PS50801">
    <property type="entry name" value="STAS"/>
    <property type="match status" value="1"/>
</dbReference>
<evidence type="ECO:0000313" key="2">
    <source>
        <dbReference type="EMBL" id="MBB6146485.1"/>
    </source>
</evidence>
<dbReference type="InterPro" id="IPR002645">
    <property type="entry name" value="STAS_dom"/>
</dbReference>
<dbReference type="SUPFAM" id="SSF52091">
    <property type="entry name" value="SpoIIaa-like"/>
    <property type="match status" value="1"/>
</dbReference>
<gene>
    <name evidence="2" type="ORF">HNQ77_004464</name>
</gene>
<organism evidence="2 3">
    <name type="scientific">Silvibacterium bohemicum</name>
    <dbReference type="NCBI Taxonomy" id="1577686"/>
    <lineage>
        <taxon>Bacteria</taxon>
        <taxon>Pseudomonadati</taxon>
        <taxon>Acidobacteriota</taxon>
        <taxon>Terriglobia</taxon>
        <taxon>Terriglobales</taxon>
        <taxon>Acidobacteriaceae</taxon>
        <taxon>Silvibacterium</taxon>
    </lineage>
</organism>
<keyword evidence="3" id="KW-1185">Reference proteome</keyword>
<dbReference type="EMBL" id="JACHEK010000010">
    <property type="protein sequence ID" value="MBB6146485.1"/>
    <property type="molecule type" value="Genomic_DNA"/>
</dbReference>
<dbReference type="Proteomes" id="UP000538666">
    <property type="component" value="Unassembled WGS sequence"/>
</dbReference>
<dbReference type="InterPro" id="IPR058548">
    <property type="entry name" value="MlaB-like_STAS"/>
</dbReference>
<dbReference type="Pfam" id="PF13466">
    <property type="entry name" value="STAS_2"/>
    <property type="match status" value="1"/>
</dbReference>
<accession>A0A841K0I7</accession>
<dbReference type="RefSeq" id="WP_050060463.1">
    <property type="nucleotide sequence ID" value="NZ_JACHEK010000010.1"/>
</dbReference>
<dbReference type="AlphaFoldDB" id="A0A841K0I7"/>
<dbReference type="CDD" id="cd07043">
    <property type="entry name" value="STAS_anti-anti-sigma_factors"/>
    <property type="match status" value="1"/>
</dbReference>
<sequence>MLLDDAIEQIDATTAVVTLTGRMTLGMRLREIEGKLNHLIDAGTRVLVLEISGIEYADSAGLGLIMLLYGKMKTVKGSLRIAAPGPTLQQLFELTNTDKLLALYPDRSSALVD</sequence>
<comment type="caution">
    <text evidence="2">The sequence shown here is derived from an EMBL/GenBank/DDBJ whole genome shotgun (WGS) entry which is preliminary data.</text>
</comment>
<proteinExistence type="predicted"/>
<evidence type="ECO:0000259" key="1">
    <source>
        <dbReference type="PROSITE" id="PS50801"/>
    </source>
</evidence>
<feature type="domain" description="STAS" evidence="1">
    <location>
        <begin position="1"/>
        <end position="113"/>
    </location>
</feature>
<dbReference type="OrthoDB" id="129620at2"/>
<dbReference type="InterPro" id="IPR036513">
    <property type="entry name" value="STAS_dom_sf"/>
</dbReference>
<name>A0A841K0I7_9BACT</name>
<dbReference type="PANTHER" id="PTHR33495:SF2">
    <property type="entry name" value="ANTI-SIGMA FACTOR ANTAGONIST TM_1081-RELATED"/>
    <property type="match status" value="1"/>
</dbReference>
<reference evidence="2 3" key="1">
    <citation type="submission" date="2020-08" db="EMBL/GenBank/DDBJ databases">
        <title>Genomic Encyclopedia of Type Strains, Phase IV (KMG-IV): sequencing the most valuable type-strain genomes for metagenomic binning, comparative biology and taxonomic classification.</title>
        <authorList>
            <person name="Goeker M."/>
        </authorList>
    </citation>
    <scope>NUCLEOTIDE SEQUENCE [LARGE SCALE GENOMIC DNA]</scope>
    <source>
        <strain evidence="2 3">DSM 103733</strain>
    </source>
</reference>